<dbReference type="AlphaFoldDB" id="A0A6C0F1W5"/>
<evidence type="ECO:0000313" key="1">
    <source>
        <dbReference type="EMBL" id="QHT35042.1"/>
    </source>
</evidence>
<dbReference type="EMBL" id="MN739012">
    <property type="protein sequence ID" value="QHT35042.1"/>
    <property type="molecule type" value="Genomic_DNA"/>
</dbReference>
<protein>
    <submittedName>
        <fullName evidence="1">Uncharacterized protein</fullName>
    </submittedName>
</protein>
<proteinExistence type="predicted"/>
<accession>A0A6C0F1W5</accession>
<name>A0A6C0F1W5_9ZZZZ</name>
<organism evidence="1">
    <name type="scientific">viral metagenome</name>
    <dbReference type="NCBI Taxonomy" id="1070528"/>
    <lineage>
        <taxon>unclassified sequences</taxon>
        <taxon>metagenomes</taxon>
        <taxon>organismal metagenomes</taxon>
    </lineage>
</organism>
<reference evidence="1" key="1">
    <citation type="journal article" date="2020" name="Nature">
        <title>Giant virus diversity and host interactions through global metagenomics.</title>
        <authorList>
            <person name="Schulz F."/>
            <person name="Roux S."/>
            <person name="Paez-Espino D."/>
            <person name="Jungbluth S."/>
            <person name="Walsh D.A."/>
            <person name="Denef V.J."/>
            <person name="McMahon K.D."/>
            <person name="Konstantinidis K.T."/>
            <person name="Eloe-Fadrosh E.A."/>
            <person name="Kyrpides N.C."/>
            <person name="Woyke T."/>
        </authorList>
    </citation>
    <scope>NUCLEOTIDE SEQUENCE</scope>
    <source>
        <strain evidence="1">GVMAG-M-3300009180-1</strain>
    </source>
</reference>
<sequence length="163" mass="19031">MSKKELLERARKYAKKLDLNDTLMSDKSMKTWLVASEQHKLVRSKPENEWSGWDNVSNDMKLYNKLNITTDIDGEKRFEKLGEMIQVLDSEFEDIFDEINDSFARIHFLIHISNENNIMLYKKVESLESVLASIIEAPPLPISEAAKSMFHGGKRRLTRKRKN</sequence>